<protein>
    <submittedName>
        <fullName evidence="2">FIG005121: SAM-dependent methyltransferase</fullName>
        <ecNumber evidence="2">2.1.1.-</ecNumber>
    </submittedName>
</protein>
<keyword evidence="2" id="KW-0489">Methyltransferase</keyword>
<dbReference type="InterPro" id="IPR029063">
    <property type="entry name" value="SAM-dependent_MTases_sf"/>
</dbReference>
<reference evidence="2" key="1">
    <citation type="submission" date="2018-06" db="EMBL/GenBank/DDBJ databases">
        <authorList>
            <person name="Zhirakovskaya E."/>
        </authorList>
    </citation>
    <scope>NUCLEOTIDE SEQUENCE</scope>
</reference>
<dbReference type="GO" id="GO:0008757">
    <property type="term" value="F:S-adenosylmethionine-dependent methyltransferase activity"/>
    <property type="evidence" value="ECO:0007669"/>
    <property type="project" value="InterPro"/>
</dbReference>
<dbReference type="SUPFAM" id="SSF53335">
    <property type="entry name" value="S-adenosyl-L-methionine-dependent methyltransferases"/>
    <property type="match status" value="1"/>
</dbReference>
<dbReference type="EMBL" id="UOFN01000080">
    <property type="protein sequence ID" value="VAW77656.1"/>
    <property type="molecule type" value="Genomic_DNA"/>
</dbReference>
<keyword evidence="2" id="KW-0808">Transferase</keyword>
<proteinExistence type="predicted"/>
<dbReference type="EC" id="2.1.1.-" evidence="2"/>
<feature type="domain" description="Methyltransferase type 11" evidence="1">
    <location>
        <begin position="109"/>
        <end position="157"/>
    </location>
</feature>
<dbReference type="GO" id="GO:0032259">
    <property type="term" value="P:methylation"/>
    <property type="evidence" value="ECO:0007669"/>
    <property type="project" value="UniProtKB-KW"/>
</dbReference>
<gene>
    <name evidence="2" type="ORF">MNBD_GAMMA15-1457</name>
</gene>
<dbReference type="Gene3D" id="3.40.50.150">
    <property type="entry name" value="Vaccinia Virus protein VP39"/>
    <property type="match status" value="1"/>
</dbReference>
<organism evidence="2">
    <name type="scientific">hydrothermal vent metagenome</name>
    <dbReference type="NCBI Taxonomy" id="652676"/>
    <lineage>
        <taxon>unclassified sequences</taxon>
        <taxon>metagenomes</taxon>
        <taxon>ecological metagenomes</taxon>
    </lineage>
</organism>
<name>A0A3B0ZAE2_9ZZZZ</name>
<accession>A0A3B0ZAE2</accession>
<evidence type="ECO:0000313" key="2">
    <source>
        <dbReference type="EMBL" id="VAW77656.1"/>
    </source>
</evidence>
<sequence>MLTVLSERVKPVATPLVCAIISMMRADTSALHSGTARLEALRRWCRQPLGRSLAEVEQAALCEVLCDVFGYHLVVLDPSCELELLEASRIVNRIVQTGSRIGLEHGPSLLASSEHLPYLSDSVDAFVLPHALEVTQDPHQVLREIDRCLVAEGHLVITGFNPYGWWGLRRLLGRSRGKSPWSLRFIGLSRLKDWLSLLGFDTVYIRYLFPHPPWTYGLGSDRWGIMARLHRDQRPWLAASYVLVAKKRVATLTPAKPRWRPRRALLAGGVIESRGGGLPGHG</sequence>
<dbReference type="AlphaFoldDB" id="A0A3B0ZAE2"/>
<dbReference type="Pfam" id="PF08241">
    <property type="entry name" value="Methyltransf_11"/>
    <property type="match status" value="1"/>
</dbReference>
<evidence type="ECO:0000259" key="1">
    <source>
        <dbReference type="Pfam" id="PF08241"/>
    </source>
</evidence>
<dbReference type="InterPro" id="IPR013216">
    <property type="entry name" value="Methyltransf_11"/>
</dbReference>